<evidence type="ECO:0000313" key="1">
    <source>
        <dbReference type="EMBL" id="EME86372.1"/>
    </source>
</evidence>
<protein>
    <submittedName>
        <fullName evidence="1">Uncharacterized protein</fullName>
    </submittedName>
</protein>
<dbReference type="VEuPathDB" id="FungiDB:MYCFIDRAFT_172139"/>
<reference evidence="1 2" key="1">
    <citation type="journal article" date="2012" name="PLoS Pathog.">
        <title>Diverse lifestyles and strategies of plant pathogenesis encoded in the genomes of eighteen Dothideomycetes fungi.</title>
        <authorList>
            <person name="Ohm R.A."/>
            <person name="Feau N."/>
            <person name="Henrissat B."/>
            <person name="Schoch C.L."/>
            <person name="Horwitz B.A."/>
            <person name="Barry K.W."/>
            <person name="Condon B.J."/>
            <person name="Copeland A.C."/>
            <person name="Dhillon B."/>
            <person name="Glaser F."/>
            <person name="Hesse C.N."/>
            <person name="Kosti I."/>
            <person name="LaButti K."/>
            <person name="Lindquist E.A."/>
            <person name="Lucas S."/>
            <person name="Salamov A.A."/>
            <person name="Bradshaw R.E."/>
            <person name="Ciuffetti L."/>
            <person name="Hamelin R.C."/>
            <person name="Kema G.H.J."/>
            <person name="Lawrence C."/>
            <person name="Scott J.A."/>
            <person name="Spatafora J.W."/>
            <person name="Turgeon B.G."/>
            <person name="de Wit P.J.G.M."/>
            <person name="Zhong S."/>
            <person name="Goodwin S.B."/>
            <person name="Grigoriev I.V."/>
        </authorList>
    </citation>
    <scope>NUCLEOTIDE SEQUENCE [LARGE SCALE GENOMIC DNA]</scope>
    <source>
        <strain evidence="1 2">CIRAD86</strain>
    </source>
</reference>
<keyword evidence="2" id="KW-1185">Reference proteome</keyword>
<dbReference type="GeneID" id="19332754"/>
<dbReference type="EMBL" id="KB446556">
    <property type="protein sequence ID" value="EME86372.1"/>
    <property type="molecule type" value="Genomic_DNA"/>
</dbReference>
<dbReference type="KEGG" id="pfj:MYCFIDRAFT_172139"/>
<dbReference type="Proteomes" id="UP000016932">
    <property type="component" value="Unassembled WGS sequence"/>
</dbReference>
<name>M3BAN3_PSEFD</name>
<dbReference type="RefSeq" id="XP_007923670.1">
    <property type="nucleotide sequence ID" value="XM_007925479.1"/>
</dbReference>
<dbReference type="AlphaFoldDB" id="M3BAN3"/>
<dbReference type="HOGENOM" id="CLU_918676_0_0_1"/>
<accession>M3BAN3</accession>
<evidence type="ECO:0000313" key="2">
    <source>
        <dbReference type="Proteomes" id="UP000016932"/>
    </source>
</evidence>
<organism evidence="1 2">
    <name type="scientific">Pseudocercospora fijiensis (strain CIRAD86)</name>
    <name type="common">Black leaf streak disease fungus</name>
    <name type="synonym">Mycosphaerella fijiensis</name>
    <dbReference type="NCBI Taxonomy" id="383855"/>
    <lineage>
        <taxon>Eukaryota</taxon>
        <taxon>Fungi</taxon>
        <taxon>Dikarya</taxon>
        <taxon>Ascomycota</taxon>
        <taxon>Pezizomycotina</taxon>
        <taxon>Dothideomycetes</taxon>
        <taxon>Dothideomycetidae</taxon>
        <taxon>Mycosphaerellales</taxon>
        <taxon>Mycosphaerellaceae</taxon>
        <taxon>Pseudocercospora</taxon>
    </lineage>
</organism>
<gene>
    <name evidence="1" type="ORF">MYCFIDRAFT_172139</name>
</gene>
<sequence length="303" mass="33675">MSPAMRPTCMSRRAGAGCLLGFVSFTWGSLPIRSRLLPTSAPEIFYIFLAATAPHNTHANLSKWKIGLCPGFYASYPPSAVPGTDWMLRRVPHWPGLKTPSKGTIDPVMREVNLQCTRITRSMNPGRLEERPFAASSRDLSNNTQTSGQYETDPTALIYINHPGQGRLLQLPIFDVDAAFVRMTSRTRHPFMPQLPDVYIRLPTPECSSDTLPVSFCLDRSQRKSMKFQQRDSSHVDPDAVTAPLAQSHGRPKHLYEGCGACGSYCLHPGSIADEEMQPLSEVPETIEGFQPWRTVSLGARFL</sequence>
<proteinExistence type="predicted"/>